<proteinExistence type="predicted"/>
<gene>
    <name evidence="6" type="ORF">F2P47_06010</name>
</gene>
<keyword evidence="1" id="KW-0963">Cytoplasm</keyword>
<dbReference type="EMBL" id="WESC01000004">
    <property type="protein sequence ID" value="KAB7741358.1"/>
    <property type="molecule type" value="Genomic_DNA"/>
</dbReference>
<dbReference type="PIRSF" id="PIRSF005261">
    <property type="entry name" value="Heat_shock_Hsp33"/>
    <property type="match status" value="1"/>
</dbReference>
<evidence type="ECO:0000313" key="7">
    <source>
        <dbReference type="Proteomes" id="UP000468901"/>
    </source>
</evidence>
<dbReference type="GO" id="GO:0044183">
    <property type="term" value="F:protein folding chaperone"/>
    <property type="evidence" value="ECO:0007669"/>
    <property type="project" value="TreeGrafter"/>
</dbReference>
<dbReference type="InterPro" id="IPR016154">
    <property type="entry name" value="Heat_shock_Hsp33_C"/>
</dbReference>
<dbReference type="GO" id="GO:0005737">
    <property type="term" value="C:cytoplasm"/>
    <property type="evidence" value="ECO:0007669"/>
    <property type="project" value="InterPro"/>
</dbReference>
<evidence type="ECO:0000256" key="5">
    <source>
        <dbReference type="ARBA" id="ARBA00023284"/>
    </source>
</evidence>
<accession>A0A6N6VNM4</accession>
<dbReference type="InterPro" id="IPR000397">
    <property type="entry name" value="Heat_shock_Hsp33"/>
</dbReference>
<dbReference type="SUPFAM" id="SSF118352">
    <property type="entry name" value="HSP33 redox switch-like"/>
    <property type="match status" value="1"/>
</dbReference>
<evidence type="ECO:0000256" key="4">
    <source>
        <dbReference type="ARBA" id="ARBA00023186"/>
    </source>
</evidence>
<evidence type="ECO:0000313" key="6">
    <source>
        <dbReference type="EMBL" id="KAB7741358.1"/>
    </source>
</evidence>
<dbReference type="InterPro" id="IPR016153">
    <property type="entry name" value="Heat_shock_Hsp33_N"/>
</dbReference>
<keyword evidence="5" id="KW-0676">Redox-active center</keyword>
<dbReference type="Pfam" id="PF01430">
    <property type="entry name" value="HSP33"/>
    <property type="match status" value="1"/>
</dbReference>
<keyword evidence="2" id="KW-0862">Zinc</keyword>
<keyword evidence="4" id="KW-0143">Chaperone</keyword>
<reference evidence="6 7" key="1">
    <citation type="submission" date="2019-09" db="EMBL/GenBank/DDBJ databases">
        <title>Parvibaculum sedimenti sp. nov., isolated from sediment.</title>
        <authorList>
            <person name="Wang Y."/>
        </authorList>
    </citation>
    <scope>NUCLEOTIDE SEQUENCE [LARGE SCALE GENOMIC DNA]</scope>
    <source>
        <strain evidence="6 7">HXT-9</strain>
    </source>
</reference>
<evidence type="ECO:0000256" key="1">
    <source>
        <dbReference type="ARBA" id="ARBA00022490"/>
    </source>
</evidence>
<dbReference type="GO" id="GO:0051082">
    <property type="term" value="F:unfolded protein binding"/>
    <property type="evidence" value="ECO:0007669"/>
    <property type="project" value="InterPro"/>
</dbReference>
<protein>
    <submittedName>
        <fullName evidence="6">Hsp33 family molecular chaperone</fullName>
    </submittedName>
</protein>
<dbReference type="NCBIfam" id="NF002386">
    <property type="entry name" value="PRK01402.1"/>
    <property type="match status" value="1"/>
</dbReference>
<evidence type="ECO:0000256" key="3">
    <source>
        <dbReference type="ARBA" id="ARBA00023157"/>
    </source>
</evidence>
<name>A0A6N6VNM4_9HYPH</name>
<dbReference type="PANTHER" id="PTHR30111:SF1">
    <property type="entry name" value="33 KDA CHAPERONIN"/>
    <property type="match status" value="1"/>
</dbReference>
<dbReference type="Gene3D" id="3.55.30.10">
    <property type="entry name" value="Hsp33 domain"/>
    <property type="match status" value="1"/>
</dbReference>
<dbReference type="AlphaFoldDB" id="A0A6N6VNM4"/>
<evidence type="ECO:0000256" key="2">
    <source>
        <dbReference type="ARBA" id="ARBA00022833"/>
    </source>
</evidence>
<dbReference type="CDD" id="cd00498">
    <property type="entry name" value="Hsp33"/>
    <property type="match status" value="1"/>
</dbReference>
<dbReference type="Proteomes" id="UP000468901">
    <property type="component" value="Unassembled WGS sequence"/>
</dbReference>
<keyword evidence="3" id="KW-1015">Disulfide bond</keyword>
<dbReference type="PANTHER" id="PTHR30111">
    <property type="entry name" value="33 KDA CHAPERONIN"/>
    <property type="match status" value="1"/>
</dbReference>
<dbReference type="GO" id="GO:0042026">
    <property type="term" value="P:protein refolding"/>
    <property type="evidence" value="ECO:0007669"/>
    <property type="project" value="TreeGrafter"/>
</dbReference>
<dbReference type="Gene3D" id="3.90.1280.10">
    <property type="entry name" value="HSP33 redox switch-like"/>
    <property type="match status" value="1"/>
</dbReference>
<dbReference type="SUPFAM" id="SSF64397">
    <property type="entry name" value="Hsp33 domain"/>
    <property type="match status" value="1"/>
</dbReference>
<keyword evidence="7" id="KW-1185">Reference proteome</keyword>
<organism evidence="6 7">
    <name type="scientific">Parvibaculum sedimenti</name>
    <dbReference type="NCBI Taxonomy" id="2608632"/>
    <lineage>
        <taxon>Bacteria</taxon>
        <taxon>Pseudomonadati</taxon>
        <taxon>Pseudomonadota</taxon>
        <taxon>Alphaproteobacteria</taxon>
        <taxon>Hyphomicrobiales</taxon>
        <taxon>Parvibaculaceae</taxon>
        <taxon>Parvibaculum</taxon>
    </lineage>
</organism>
<comment type="caution">
    <text evidence="6">The sequence shown here is derived from an EMBL/GenBank/DDBJ whole genome shotgun (WGS) entry which is preliminary data.</text>
</comment>
<dbReference type="InterPro" id="IPR023212">
    <property type="entry name" value="Hsp33_helix_hairpin_bin_dom_sf"/>
</dbReference>
<dbReference type="Gene3D" id="1.10.287.480">
    <property type="entry name" value="helix hairpin bin"/>
    <property type="match status" value="1"/>
</dbReference>
<sequence>MELRSLTDRLVAHRDDLVLPFQIEGLGIRGRVIRLGPLVDQVLTRHNYPEPVSRMLGEALALTAMIGSALKFKGRFTLQTNGNGPVSMLVADYWTADEDRSFGQLRGYALMDEERLAQYLASGHTSTPDLLGEGHLAMTIDQGADMERYQGIVALGNKGLSEAAHEYFASSEQIATRIRLAAGPLFQRDAAGHGGTSWRAGAIMIQHIARDGGLTGHRDAEDARPFTDEEENWNRASILLGTVEDHELLDPALAPTELLYRLFHEDGVRAFEPADVAFGCHCSREKMTDVLRSFGVAEIDEMAQNGTIEVTCDFCSEVYLFAADTLKEGLE</sequence>